<comment type="caution">
    <text evidence="7">The sequence shown here is derived from an EMBL/GenBank/DDBJ whole genome shotgun (WGS) entry which is preliminary data.</text>
</comment>
<feature type="compositionally biased region" description="Polar residues" evidence="5">
    <location>
        <begin position="1583"/>
        <end position="1595"/>
    </location>
</feature>
<sequence>MATADEPPERDVKDFRYQQLCRFQIDDGNSPVRGKSPQLVAASSKYGVIFVGTSNGFKVIQTSELSRIDREHAKDRTKIIVKEYPCHASIELSAPPSLLALSCDSLSLAVVVESEDLSQVYIYDTRSFVSQGNQSQPFLRIRLNCGLSDLAWNPENPTMLVCVMEDGSVSIFEAGDNLSIKATIPAQAKATCVCWSPKGKQLVVGQNDGLLAQYDQALVKKKEWTCPNILSGQQRVVGIIWLSTFSFMVAYIAENADASDQPTVVLITGSKEAPPRYTSLEDPCYGGGEERLKKFFFHYIPAWEMITATSSTAIEIAVLGKHFDNKTSMERWNLEDSARAEIPMTADHCEAYTMGVAIDFSSQMPLPLTEETMLPPCPIFLVLSSEGILIPFYMVYTHPETPVLTSSPAVLSVDGGRQSKASPVVTGTQSSAGIQPTQPSAPAGPSFQFVSTKPAPTATTSPFSFTSSTTAPPTVTPAASQATSTTGFGISSSQSTGFNFGAKPTSTTTSESSSTKPSMFGTPSSEPTSTKPSIFGTQTSGASLFGSKPSSDSSAPKQSMFGVPAGSGSVLGTSGTGTSEPSSTKQGLFGTSVGGTSSFGSTPKTTPTAAPTSVFSAAPAGTGSGFSFSATPAGNSTSSTPATSSTSSTPILFNFAKPSGGIVSSSAPPASSNVQTSLFSTPVASKSFSSTTSSNETGYKPGSGLGGVTPGNNLPQRQPTGGAGRLEASKQGSQQSQPQPNVSQEGSKHKTVQPRVASSQSQQSQQEEETVDSTYTKSIMEEMTHFEEELKQFRNKTLSNKVAVGDVREMEKLKKKTEEMTKFNEEVKKLTKDQTKEIEDTKSLLLDSYSMIEECKMREQRNTDPKYIHLLKSKTLDPANQERLRALQQKYQILDRGLRECDTILDNQWQEYQNKNKKHARISTPTTDLIYRSIKSNRNVILHQNLELSDLESKLKQLKIYNKTSSWQDTFNESRSAELSSLADSLLESKSAPLSSSKVTETTSPQKMARLREHLSRRSVPRIKSTRPENLSMSRIVTASPVASRTQQRAPAVQNEAPVTNGFKGQQQFGQPNVRPQYQTSSIQQQARSLTGSSIRFQQTKPAYMNVGQSGMTISGDRNQSGGRFEGQPRMTEGFNAVKRSYGVLPPDDLRQTLSGIEDITPPSSTGYEEDEEDDETETETNDDEEGFGSQYNIPSQESSDSETEIQGSGKVTSTPLSSVRPDMPKSSPVVTSRNLFGSPKPSDGSTAAKSFSFGGTDTTKGFSFGGSTDSTGGAIPKSSNGFAFKSNAATATNLSEKVSSASSSKTSSTPSTGYNFGQTGSSKFGQTGTSTFGSESFSTTTGSSAGFDFTAGRKTDETKKDNSTSDLGGGESTADVSKSASKLSLDGTTFTAKPTGSSFSFSGGASSSQNITGLFGSKHNVQKTSSSDSTTKSKETVEGPTNENKPASGFSFSQSFGSIPPTGSSGVDTTPKTSKDTGSGQGVTTPNQQPSSSVSRSLFGSPTTGAPSPVISHATSSDDPKISSTGVFGTSSSSETGLFGKPAVSQSVSSTSNSTGLFGKPQVSQSVSSTSNSTGLFGKPVVSQSESSTSNNTGLFGKKLSTDGQTPTVTSSETTASSETLNQQKEKSEETVTSSSGVTDEVSGSNVPPSNATGGGLFGQTSSATTGMFGQTTSAAGTGLFGQTTTTGASFGQSSSAASTIAPFGQGTTTSTTSPFGQTSTTTDENLFLQQPSSTPSSLFGQTPSTTSSGGLFGQTTTSSAGLFGQPSSSSSGLFGQPASSSGGLFGQTTSATSSGGLFGKPTSTPSSGGLFGQSTSTPTSGGMFGQTTSSPAGGLFGQPASSAGTSVFGQTASPAGTSVFGQPVSSTGTSVFGQPASSGSSGFGQPASPGGTSVFGQTVSSGSSGFGQPASSAGTSVFGQPVSSGSSGFGQTSGFGQKTTAPGFGQTAFGQTAFGQTSSSFGGTATTSSSGGGGVFGGSSFGGLGGQPSAERANTNVFGSSSFGTTTTSSAGSIFGNQGSSTFGAKSTSGFGGVGGFTSGGGSVAASGFGVAAQQTSPSGFGAPAAFGGSPSFGTAPAFGTSQAFGSSPTTFGGSGGTGFGSQPVFGNPVGGNTMFGGSPQQGQAAGFAGYGGTGSSPTFEALAGSSNVPTFGALSQQQSPGGGFGGQGGGGGGFGSTQQQPGFGQTTPPSNPSFSGYRS</sequence>
<dbReference type="OrthoDB" id="248320at2759"/>
<feature type="compositionally biased region" description="Low complexity" evidence="5">
    <location>
        <begin position="1690"/>
        <end position="1724"/>
    </location>
</feature>
<feature type="compositionally biased region" description="Low complexity" evidence="5">
    <location>
        <begin position="1563"/>
        <end position="1575"/>
    </location>
</feature>
<evidence type="ECO:0000256" key="2">
    <source>
        <dbReference type="ARBA" id="ARBA00022448"/>
    </source>
</evidence>
<feature type="region of interest" description="Disordered" evidence="5">
    <location>
        <begin position="1143"/>
        <end position="1666"/>
    </location>
</feature>
<keyword evidence="8" id="KW-1185">Reference proteome</keyword>
<feature type="compositionally biased region" description="Low complexity" evidence="5">
    <location>
        <begin position="685"/>
        <end position="694"/>
    </location>
</feature>
<reference evidence="7" key="1">
    <citation type="submission" date="2018-11" db="EMBL/GenBank/DDBJ databases">
        <authorList>
            <person name="Alioto T."/>
            <person name="Alioto T."/>
        </authorList>
    </citation>
    <scope>NUCLEOTIDE SEQUENCE</scope>
</reference>
<feature type="region of interest" description="Disordered" evidence="5">
    <location>
        <begin position="1690"/>
        <end position="1840"/>
    </location>
</feature>
<dbReference type="InterPro" id="IPR001680">
    <property type="entry name" value="WD40_rpt"/>
</dbReference>
<feature type="compositionally biased region" description="Low complexity" evidence="5">
    <location>
        <begin position="2119"/>
        <end position="2130"/>
    </location>
</feature>
<feature type="compositionally biased region" description="Polar residues" evidence="5">
    <location>
        <begin position="1462"/>
        <end position="1507"/>
    </location>
</feature>
<keyword evidence="3" id="KW-0539">Nucleus</keyword>
<keyword evidence="2" id="KW-0813">Transport</keyword>
<dbReference type="GO" id="GO:0017056">
    <property type="term" value="F:structural constituent of nuclear pore"/>
    <property type="evidence" value="ECO:0007669"/>
    <property type="project" value="TreeGrafter"/>
</dbReference>
<dbReference type="GO" id="GO:0008139">
    <property type="term" value="F:nuclear localization sequence binding"/>
    <property type="evidence" value="ECO:0007669"/>
    <property type="project" value="TreeGrafter"/>
</dbReference>
<feature type="region of interest" description="Disordered" evidence="5">
    <location>
        <begin position="414"/>
        <end position="616"/>
    </location>
</feature>
<feature type="compositionally biased region" description="Low complexity" evidence="5">
    <location>
        <begin position="1397"/>
        <end position="1409"/>
    </location>
</feature>
<dbReference type="PANTHER" id="PTHR23193">
    <property type="entry name" value="NUCLEAR PORE COMPLEX PROTEIN NUP"/>
    <property type="match status" value="1"/>
</dbReference>
<feature type="region of interest" description="Disordered" evidence="5">
    <location>
        <begin position="1108"/>
        <end position="1130"/>
    </location>
</feature>
<proteinExistence type="predicted"/>
<feature type="compositionally biased region" description="Polar residues" evidence="5">
    <location>
        <begin position="710"/>
        <end position="719"/>
    </location>
</feature>
<dbReference type="GO" id="GO:0006405">
    <property type="term" value="P:RNA export from nucleus"/>
    <property type="evidence" value="ECO:0007669"/>
    <property type="project" value="TreeGrafter"/>
</dbReference>
<feature type="compositionally biased region" description="Low complexity" evidence="5">
    <location>
        <begin position="505"/>
        <end position="515"/>
    </location>
</feature>
<feature type="compositionally biased region" description="Polar residues" evidence="5">
    <location>
        <begin position="535"/>
        <end position="557"/>
    </location>
</feature>
<feature type="compositionally biased region" description="Low complexity" evidence="5">
    <location>
        <begin position="1545"/>
        <end position="1556"/>
    </location>
</feature>
<dbReference type="SUPFAM" id="SSF117289">
    <property type="entry name" value="Nucleoporin domain"/>
    <property type="match status" value="1"/>
</dbReference>
<feature type="compositionally biased region" description="Polar residues" evidence="5">
    <location>
        <begin position="1911"/>
        <end position="1924"/>
    </location>
</feature>
<dbReference type="InterPro" id="IPR026054">
    <property type="entry name" value="Nucleoporin"/>
</dbReference>
<feature type="compositionally biased region" description="Low complexity" evidence="5">
    <location>
        <begin position="522"/>
        <end position="533"/>
    </location>
</feature>
<feature type="region of interest" description="Disordered" evidence="5">
    <location>
        <begin position="685"/>
        <end position="774"/>
    </location>
</feature>
<evidence type="ECO:0000313" key="8">
    <source>
        <dbReference type="Proteomes" id="UP000596742"/>
    </source>
</evidence>
<feature type="compositionally biased region" description="Low complexity" evidence="5">
    <location>
        <begin position="729"/>
        <end position="744"/>
    </location>
</feature>
<feature type="compositionally biased region" description="Acidic residues" evidence="5">
    <location>
        <begin position="1168"/>
        <end position="1187"/>
    </location>
</feature>
<feature type="compositionally biased region" description="Low complexity" evidence="5">
    <location>
        <begin position="1632"/>
        <end position="1646"/>
    </location>
</feature>
<feature type="compositionally biased region" description="Polar residues" evidence="5">
    <location>
        <begin position="1870"/>
        <end position="1882"/>
    </location>
</feature>
<evidence type="ECO:0000259" key="6">
    <source>
        <dbReference type="Pfam" id="PF16755"/>
    </source>
</evidence>
<gene>
    <name evidence="7" type="ORF">MGAL_10B027337</name>
</gene>
<accession>A0A8B6FIV9</accession>
<protein>
    <submittedName>
        <fullName evidence="7">Nuclear pore complex protein Nup214</fullName>
    </submittedName>
</protein>
<feature type="compositionally biased region" description="Low complexity" evidence="5">
    <location>
        <begin position="2179"/>
        <end position="2191"/>
    </location>
</feature>
<dbReference type="InterPro" id="IPR025574">
    <property type="entry name" value="Nucleoporin_FG_rpt"/>
</dbReference>
<feature type="compositionally biased region" description="Polar residues" evidence="5">
    <location>
        <begin position="993"/>
        <end position="1006"/>
    </location>
</feature>
<feature type="compositionally biased region" description="Low complexity" evidence="5">
    <location>
        <begin position="1320"/>
        <end position="1351"/>
    </location>
</feature>
<feature type="region of interest" description="Disordered" evidence="5">
    <location>
        <begin position="990"/>
        <end position="1029"/>
    </location>
</feature>
<comment type="subcellular location">
    <subcellularLocation>
        <location evidence="1">Nucleus</location>
    </subcellularLocation>
</comment>
<feature type="compositionally biased region" description="Gly residues" evidence="5">
    <location>
        <begin position="2163"/>
        <end position="2178"/>
    </location>
</feature>
<dbReference type="GO" id="GO:0005643">
    <property type="term" value="C:nuclear pore"/>
    <property type="evidence" value="ECO:0007669"/>
    <property type="project" value="TreeGrafter"/>
</dbReference>
<feature type="compositionally biased region" description="Basic and acidic residues" evidence="5">
    <location>
        <begin position="1352"/>
        <end position="1364"/>
    </location>
</feature>
<feature type="compositionally biased region" description="Polar residues" evidence="5">
    <location>
        <begin position="1278"/>
        <end position="1299"/>
    </location>
</feature>
<feature type="compositionally biased region" description="Polar residues" evidence="5">
    <location>
        <begin position="487"/>
        <end position="498"/>
    </location>
</feature>
<feature type="compositionally biased region" description="Low complexity" evidence="5">
    <location>
        <begin position="451"/>
        <end position="486"/>
    </location>
</feature>
<feature type="compositionally biased region" description="Polar residues" evidence="5">
    <location>
        <begin position="1892"/>
        <end position="1905"/>
    </location>
</feature>
<feature type="compositionally biased region" description="Polar residues" evidence="5">
    <location>
        <begin position="1190"/>
        <end position="1218"/>
    </location>
</feature>
<feature type="region of interest" description="Disordered" evidence="5">
    <location>
        <begin position="2082"/>
        <end position="2202"/>
    </location>
</feature>
<feature type="compositionally biased region" description="Low complexity" evidence="5">
    <location>
        <begin position="1607"/>
        <end position="1621"/>
    </location>
</feature>
<dbReference type="SMART" id="SM00320">
    <property type="entry name" value="WD40"/>
    <property type="match status" value="2"/>
</dbReference>
<dbReference type="Gene3D" id="2.130.10.10">
    <property type="entry name" value="YVTN repeat-like/Quinoprotein amine dehydrogenase"/>
    <property type="match status" value="1"/>
</dbReference>
<evidence type="ECO:0000313" key="7">
    <source>
        <dbReference type="EMBL" id="VDI49529.1"/>
    </source>
</evidence>
<dbReference type="Pfam" id="PF13634">
    <property type="entry name" value="Nucleoporin_FG"/>
    <property type="match status" value="2"/>
</dbReference>
<evidence type="ECO:0000256" key="1">
    <source>
        <dbReference type="ARBA" id="ARBA00004123"/>
    </source>
</evidence>
<feature type="compositionally biased region" description="Polar residues" evidence="5">
    <location>
        <begin position="1375"/>
        <end position="1396"/>
    </location>
</feature>
<dbReference type="InterPro" id="IPR015943">
    <property type="entry name" value="WD40/YVTN_repeat-like_dom_sf"/>
</dbReference>
<evidence type="ECO:0000256" key="3">
    <source>
        <dbReference type="ARBA" id="ARBA00023242"/>
    </source>
</evidence>
<dbReference type="Proteomes" id="UP000596742">
    <property type="component" value="Unassembled WGS sequence"/>
</dbReference>
<feature type="compositionally biased region" description="Low complexity" evidence="5">
    <location>
        <begin position="566"/>
        <end position="612"/>
    </location>
</feature>
<feature type="compositionally biased region" description="Polar residues" evidence="5">
    <location>
        <begin position="419"/>
        <end position="440"/>
    </location>
</feature>
<dbReference type="InterPro" id="IPR039462">
    <property type="entry name" value="Nup159/Nup146_N"/>
</dbReference>
<keyword evidence="4" id="KW-0175">Coiled coil</keyword>
<evidence type="ECO:0000256" key="4">
    <source>
        <dbReference type="SAM" id="Coils"/>
    </source>
</evidence>
<organism evidence="7 8">
    <name type="scientific">Mytilus galloprovincialis</name>
    <name type="common">Mediterranean mussel</name>
    <dbReference type="NCBI Taxonomy" id="29158"/>
    <lineage>
        <taxon>Eukaryota</taxon>
        <taxon>Metazoa</taxon>
        <taxon>Spiralia</taxon>
        <taxon>Lophotrochozoa</taxon>
        <taxon>Mollusca</taxon>
        <taxon>Bivalvia</taxon>
        <taxon>Autobranchia</taxon>
        <taxon>Pteriomorphia</taxon>
        <taxon>Mytilida</taxon>
        <taxon>Mytiloidea</taxon>
        <taxon>Mytilidae</taxon>
        <taxon>Mytilinae</taxon>
        <taxon>Mytilus</taxon>
    </lineage>
</organism>
<feature type="compositionally biased region" description="Low complexity" evidence="5">
    <location>
        <begin position="1449"/>
        <end position="1459"/>
    </location>
</feature>
<evidence type="ECO:0000256" key="5">
    <source>
        <dbReference type="SAM" id="MobiDB-lite"/>
    </source>
</evidence>
<dbReference type="PANTHER" id="PTHR23193:SF46">
    <property type="entry name" value="NUCLEAR PORE COMPLEX PROTEIN NUP214"/>
    <property type="match status" value="1"/>
</dbReference>
<feature type="compositionally biased region" description="Low complexity" evidence="5">
    <location>
        <begin position="1300"/>
        <end position="1313"/>
    </location>
</feature>
<dbReference type="GO" id="GO:0006606">
    <property type="term" value="P:protein import into nucleus"/>
    <property type="evidence" value="ECO:0007669"/>
    <property type="project" value="TreeGrafter"/>
</dbReference>
<dbReference type="Pfam" id="PF16755">
    <property type="entry name" value="Beta-prop_NUP159_NUP214"/>
    <property type="match status" value="1"/>
</dbReference>
<feature type="region of interest" description="Disordered" evidence="5">
    <location>
        <begin position="1870"/>
        <end position="1951"/>
    </location>
</feature>
<feature type="compositionally biased region" description="Polar residues" evidence="5">
    <location>
        <begin position="1108"/>
        <end position="1122"/>
    </location>
</feature>
<feature type="compositionally biased region" description="Polar residues" evidence="5">
    <location>
        <begin position="1725"/>
        <end position="1833"/>
    </location>
</feature>
<feature type="coiled-coil region" evidence="4">
    <location>
        <begin position="776"/>
        <end position="833"/>
    </location>
</feature>
<feature type="compositionally biased region" description="Low complexity" evidence="5">
    <location>
        <begin position="1251"/>
        <end position="1274"/>
    </location>
</feature>
<dbReference type="EMBL" id="UYJE01006837">
    <property type="protein sequence ID" value="VDI49529.1"/>
    <property type="molecule type" value="Genomic_DNA"/>
</dbReference>
<name>A0A8B6FIV9_MYTGA</name>
<feature type="compositionally biased region" description="Low complexity" evidence="5">
    <location>
        <begin position="1524"/>
        <end position="1538"/>
    </location>
</feature>
<feature type="domain" description="Nucleoporin Nup159/Nup146 N-terminal" evidence="6">
    <location>
        <begin position="40"/>
        <end position="389"/>
    </location>
</feature>